<accession>A0ABP7U0E8</accession>
<dbReference type="Gene3D" id="1.10.287.950">
    <property type="entry name" value="Methyl-accepting chemotaxis protein"/>
    <property type="match status" value="1"/>
</dbReference>
<evidence type="ECO:0000259" key="6">
    <source>
        <dbReference type="PROSITE" id="PS50111"/>
    </source>
</evidence>
<keyword evidence="1" id="KW-0145">Chemotaxis</keyword>
<keyword evidence="4" id="KW-0175">Coiled coil</keyword>
<dbReference type="SMART" id="SM00283">
    <property type="entry name" value="MA"/>
    <property type="match status" value="1"/>
</dbReference>
<comment type="caution">
    <text evidence="8">The sequence shown here is derived from an EMBL/GenBank/DDBJ whole genome shotgun (WGS) entry which is preliminary data.</text>
</comment>
<proteinExistence type="inferred from homology"/>
<sequence length="485" mass="49760">MMQSFRETMPIRSKLFTIVAVMTGLVCVPTLVALVRGDLLAAGVGAAAAVAAGIVGASFREAISGPYVATVARMEALAKGDLDTPIAFTDYTDCVGRMTKAMFVFRDTAREQMVAQAREQKAVVDLFGDALKALRGGDLTVRITADAPPAYAGLKDAYNEAVAGIADLILAVTQSASGIRVGSDEIAQASEDLARRTEGNAASLEETSAAVQQMNGRLRASAEASSETVGRADQAIATVSGGRALADEAVQAMGRVSDSAKGIDSVIEGLDKIAFQTRVLAMNAAVEAGRAGEAGRGFAVVADLVSALAMRAEEEAKRARDQLTVTQTDIVSAVGAVEKVDGALQDISSDVGAVHQLLGSIASDNQAQAQAIAEISAAVSSMDQSTQQNAAMVEETSAAARNLLNEVTALAQKAQQFRTGGPAPAVLAPAKAAAPAPKPAAVGRPSPGLPKRGKEGAYVSPVKALPPMSLDKLAAGGGDDDWHEF</sequence>
<gene>
    <name evidence="8" type="ORF">GCM10022281_12420</name>
</gene>
<dbReference type="PANTHER" id="PTHR43531:SF11">
    <property type="entry name" value="METHYL-ACCEPTING CHEMOTAXIS PROTEIN 3"/>
    <property type="match status" value="1"/>
</dbReference>
<evidence type="ECO:0008006" key="10">
    <source>
        <dbReference type="Google" id="ProtNLM"/>
    </source>
</evidence>
<evidence type="ECO:0000256" key="4">
    <source>
        <dbReference type="SAM" id="Coils"/>
    </source>
</evidence>
<dbReference type="SMART" id="SM00304">
    <property type="entry name" value="HAMP"/>
    <property type="match status" value="2"/>
</dbReference>
<dbReference type="InterPro" id="IPR004090">
    <property type="entry name" value="Chemotax_Me-accpt_rcpt"/>
</dbReference>
<evidence type="ECO:0000313" key="9">
    <source>
        <dbReference type="Proteomes" id="UP001424459"/>
    </source>
</evidence>
<dbReference type="PANTHER" id="PTHR43531">
    <property type="entry name" value="PROTEIN ICFG"/>
    <property type="match status" value="1"/>
</dbReference>
<keyword evidence="9" id="KW-1185">Reference proteome</keyword>
<feature type="domain" description="HAMP" evidence="7">
    <location>
        <begin position="61"/>
        <end position="114"/>
    </location>
</feature>
<protein>
    <recommendedName>
        <fullName evidence="10">Methyl-accepting chemotaxis protein</fullName>
    </recommendedName>
</protein>
<feature type="domain" description="HAMP" evidence="7">
    <location>
        <begin position="118"/>
        <end position="170"/>
    </location>
</feature>
<dbReference type="PROSITE" id="PS50111">
    <property type="entry name" value="CHEMOTAXIS_TRANSDUC_2"/>
    <property type="match status" value="1"/>
</dbReference>
<feature type="coiled-coil region" evidence="4">
    <location>
        <begin position="302"/>
        <end position="329"/>
    </location>
</feature>
<dbReference type="Gene3D" id="6.10.340.10">
    <property type="match status" value="1"/>
</dbReference>
<evidence type="ECO:0000259" key="7">
    <source>
        <dbReference type="PROSITE" id="PS50885"/>
    </source>
</evidence>
<feature type="region of interest" description="Disordered" evidence="5">
    <location>
        <begin position="429"/>
        <end position="460"/>
    </location>
</feature>
<dbReference type="PROSITE" id="PS50885">
    <property type="entry name" value="HAMP"/>
    <property type="match status" value="2"/>
</dbReference>
<dbReference type="Proteomes" id="UP001424459">
    <property type="component" value="Unassembled WGS sequence"/>
</dbReference>
<evidence type="ECO:0000256" key="2">
    <source>
        <dbReference type="ARBA" id="ARBA00029447"/>
    </source>
</evidence>
<keyword evidence="3" id="KW-0807">Transducer</keyword>
<comment type="similarity">
    <text evidence="2">Belongs to the methyl-accepting chemotaxis (MCP) protein family.</text>
</comment>
<dbReference type="PRINTS" id="PR00260">
    <property type="entry name" value="CHEMTRNSDUCR"/>
</dbReference>
<dbReference type="InterPro" id="IPR051310">
    <property type="entry name" value="MCP_chemotaxis"/>
</dbReference>
<feature type="compositionally biased region" description="Low complexity" evidence="5">
    <location>
        <begin position="429"/>
        <end position="442"/>
    </location>
</feature>
<name>A0ABP7U0E8_9SPHN</name>
<feature type="domain" description="Methyl-accepting transducer" evidence="6">
    <location>
        <begin position="175"/>
        <end position="404"/>
    </location>
</feature>
<organism evidence="8 9">
    <name type="scientific">Sphingomonas rosea</name>
    <dbReference type="NCBI Taxonomy" id="335605"/>
    <lineage>
        <taxon>Bacteria</taxon>
        <taxon>Pseudomonadati</taxon>
        <taxon>Pseudomonadota</taxon>
        <taxon>Alphaproteobacteria</taxon>
        <taxon>Sphingomonadales</taxon>
        <taxon>Sphingomonadaceae</taxon>
        <taxon>Sphingomonas</taxon>
    </lineage>
</organism>
<evidence type="ECO:0000256" key="3">
    <source>
        <dbReference type="PROSITE-ProRule" id="PRU00284"/>
    </source>
</evidence>
<dbReference type="RefSeq" id="WP_344696162.1">
    <property type="nucleotide sequence ID" value="NZ_BAABBR010000001.1"/>
</dbReference>
<evidence type="ECO:0000256" key="1">
    <source>
        <dbReference type="ARBA" id="ARBA00022500"/>
    </source>
</evidence>
<dbReference type="SUPFAM" id="SSF58104">
    <property type="entry name" value="Methyl-accepting chemotaxis protein (MCP) signaling domain"/>
    <property type="match status" value="1"/>
</dbReference>
<dbReference type="EMBL" id="BAABBR010000001">
    <property type="protein sequence ID" value="GAA4033924.1"/>
    <property type="molecule type" value="Genomic_DNA"/>
</dbReference>
<dbReference type="InterPro" id="IPR004089">
    <property type="entry name" value="MCPsignal_dom"/>
</dbReference>
<dbReference type="Pfam" id="PF00015">
    <property type="entry name" value="MCPsignal"/>
    <property type="match status" value="1"/>
</dbReference>
<evidence type="ECO:0000313" key="8">
    <source>
        <dbReference type="EMBL" id="GAA4033924.1"/>
    </source>
</evidence>
<dbReference type="InterPro" id="IPR003660">
    <property type="entry name" value="HAMP_dom"/>
</dbReference>
<reference evidence="9" key="1">
    <citation type="journal article" date="2019" name="Int. J. Syst. Evol. Microbiol.">
        <title>The Global Catalogue of Microorganisms (GCM) 10K type strain sequencing project: providing services to taxonomists for standard genome sequencing and annotation.</title>
        <authorList>
            <consortium name="The Broad Institute Genomics Platform"/>
            <consortium name="The Broad Institute Genome Sequencing Center for Infectious Disease"/>
            <person name="Wu L."/>
            <person name="Ma J."/>
        </authorList>
    </citation>
    <scope>NUCLEOTIDE SEQUENCE [LARGE SCALE GENOMIC DNA]</scope>
    <source>
        <strain evidence="9">JCM 17564</strain>
    </source>
</reference>
<evidence type="ECO:0000256" key="5">
    <source>
        <dbReference type="SAM" id="MobiDB-lite"/>
    </source>
</evidence>